<comment type="caution">
    <text evidence="3">The sequence shown here is derived from an EMBL/GenBank/DDBJ whole genome shotgun (WGS) entry which is preliminary data.</text>
</comment>
<organism evidence="3 4">
    <name type="scientific">Ancylostoma caninum</name>
    <name type="common">Dog hookworm</name>
    <dbReference type="NCBI Taxonomy" id="29170"/>
    <lineage>
        <taxon>Eukaryota</taxon>
        <taxon>Metazoa</taxon>
        <taxon>Ecdysozoa</taxon>
        <taxon>Nematoda</taxon>
        <taxon>Chromadorea</taxon>
        <taxon>Rhabditida</taxon>
        <taxon>Rhabditina</taxon>
        <taxon>Rhabditomorpha</taxon>
        <taxon>Strongyloidea</taxon>
        <taxon>Ancylostomatidae</taxon>
        <taxon>Ancylostomatinae</taxon>
        <taxon>Ancylostoma</taxon>
    </lineage>
</organism>
<dbReference type="EMBL" id="JOJR01000011">
    <property type="protein sequence ID" value="RCN51730.1"/>
    <property type="molecule type" value="Genomic_DNA"/>
</dbReference>
<gene>
    <name evidence="3" type="ORF">ANCCAN_02090</name>
</gene>
<feature type="region of interest" description="Disordered" evidence="2">
    <location>
        <begin position="72"/>
        <end position="102"/>
    </location>
</feature>
<evidence type="ECO:0000256" key="1">
    <source>
        <dbReference type="SAM" id="Coils"/>
    </source>
</evidence>
<dbReference type="AlphaFoldDB" id="A0A368H8P2"/>
<name>A0A368H8P2_ANCCA</name>
<evidence type="ECO:0000313" key="3">
    <source>
        <dbReference type="EMBL" id="RCN51730.1"/>
    </source>
</evidence>
<evidence type="ECO:0000313" key="4">
    <source>
        <dbReference type="Proteomes" id="UP000252519"/>
    </source>
</evidence>
<proteinExistence type="predicted"/>
<keyword evidence="1" id="KW-0175">Coiled coil</keyword>
<evidence type="ECO:0000256" key="2">
    <source>
        <dbReference type="SAM" id="MobiDB-lite"/>
    </source>
</evidence>
<feature type="region of interest" description="Disordered" evidence="2">
    <location>
        <begin position="20"/>
        <end position="50"/>
    </location>
</feature>
<dbReference type="Proteomes" id="UP000252519">
    <property type="component" value="Unassembled WGS sequence"/>
</dbReference>
<sequence>MLFSDSACYVFREMSYYFTGSPPPKKRARSDRFDGNEDYPDSDDSFNDPVIPEPSQITQAIMQRRGVTTANEDLRPQTSSVQPSTSLFTSPVRASKDDDVRTRKPLPRTATALTPRRFNAQEKSEYHANGQVLMLKNRVENLEREKERAAAATRDQLIAKEKEHAFELSRREERIRQLESQVQSLRQQNLQTSFQLHNVSLSGTVDVEMTDTNATLPPGPLLHTKKINLPRTDIRWKTAANFGAGASVFANSTSNGVGVENGSQTFAHIPSQMLLDTPVFDAAHQLCPAPVCEKTVVPTENKECQASCVAEDWNIRSAMRESSLESLLGISLISQEQNYNLPVLSKLCRVEDHLDLANCLRPCPLHSKGLDVG</sequence>
<reference evidence="3 4" key="1">
    <citation type="submission" date="2014-10" db="EMBL/GenBank/DDBJ databases">
        <title>Draft genome of the hookworm Ancylostoma caninum.</title>
        <authorList>
            <person name="Mitreva M."/>
        </authorList>
    </citation>
    <scope>NUCLEOTIDE SEQUENCE [LARGE SCALE GENOMIC DNA]</scope>
    <source>
        <strain evidence="3 4">Baltimore</strain>
    </source>
</reference>
<protein>
    <submittedName>
        <fullName evidence="3">Uncharacterized protein</fullName>
    </submittedName>
</protein>
<accession>A0A368H8P2</accession>
<feature type="compositionally biased region" description="Acidic residues" evidence="2">
    <location>
        <begin position="36"/>
        <end position="46"/>
    </location>
</feature>
<feature type="compositionally biased region" description="Polar residues" evidence="2">
    <location>
        <begin position="72"/>
        <end position="89"/>
    </location>
</feature>
<keyword evidence="4" id="KW-1185">Reference proteome</keyword>
<dbReference type="OrthoDB" id="5793095at2759"/>
<feature type="coiled-coil region" evidence="1">
    <location>
        <begin position="132"/>
        <end position="195"/>
    </location>
</feature>